<evidence type="ECO:0000313" key="7">
    <source>
        <dbReference type="EMBL" id="MBC2653054.1"/>
    </source>
</evidence>
<dbReference type="EMBL" id="JACLAU010000033">
    <property type="protein sequence ID" value="MBC2653054.1"/>
    <property type="molecule type" value="Genomic_DNA"/>
</dbReference>
<dbReference type="InterPro" id="IPR015815">
    <property type="entry name" value="HIBADH-related"/>
</dbReference>
<dbReference type="AlphaFoldDB" id="A0A7X1FAN4"/>
<name>A0A7X1FAN4_9SPHN</name>
<accession>A0A7X1FAN4</accession>
<dbReference type="Pfam" id="PF14833">
    <property type="entry name" value="NAD_binding_11"/>
    <property type="match status" value="1"/>
</dbReference>
<dbReference type="GO" id="GO:0050661">
    <property type="term" value="F:NADP binding"/>
    <property type="evidence" value="ECO:0007669"/>
    <property type="project" value="InterPro"/>
</dbReference>
<dbReference type="PROSITE" id="PS00895">
    <property type="entry name" value="3_HYDROXYISOBUT_DH"/>
    <property type="match status" value="1"/>
</dbReference>
<gene>
    <name evidence="7" type="ORF">H7F49_15255</name>
</gene>
<dbReference type="Gene3D" id="1.10.1040.10">
    <property type="entry name" value="N-(1-d-carboxylethyl)-l-norvaline Dehydrogenase, domain 2"/>
    <property type="match status" value="1"/>
</dbReference>
<evidence type="ECO:0000256" key="4">
    <source>
        <dbReference type="PIRSR" id="PIRSR000103-1"/>
    </source>
</evidence>
<comment type="caution">
    <text evidence="7">The sequence shown here is derived from an EMBL/GenBank/DDBJ whole genome shotgun (WGS) entry which is preliminary data.</text>
</comment>
<dbReference type="SUPFAM" id="SSF51735">
    <property type="entry name" value="NAD(P)-binding Rossmann-fold domains"/>
    <property type="match status" value="1"/>
</dbReference>
<dbReference type="InterPro" id="IPR036291">
    <property type="entry name" value="NAD(P)-bd_dom_sf"/>
</dbReference>
<protein>
    <submittedName>
        <fullName evidence="7">NAD(P)-dependent oxidoreductase</fullName>
    </submittedName>
</protein>
<evidence type="ECO:0000256" key="3">
    <source>
        <dbReference type="ARBA" id="ARBA00023027"/>
    </source>
</evidence>
<dbReference type="PIRSF" id="PIRSF000103">
    <property type="entry name" value="HIBADH"/>
    <property type="match status" value="1"/>
</dbReference>
<feature type="domain" description="6-phosphogluconate dehydrogenase NADP-binding" evidence="5">
    <location>
        <begin position="3"/>
        <end position="159"/>
    </location>
</feature>
<evidence type="ECO:0000313" key="8">
    <source>
        <dbReference type="Proteomes" id="UP000520156"/>
    </source>
</evidence>
<dbReference type="Proteomes" id="UP000520156">
    <property type="component" value="Unassembled WGS sequence"/>
</dbReference>
<dbReference type="InterPro" id="IPR029154">
    <property type="entry name" value="HIBADH-like_NADP-bd"/>
</dbReference>
<dbReference type="PANTHER" id="PTHR43060:SF15">
    <property type="entry name" value="3-HYDROXYISOBUTYRATE DEHYDROGENASE-LIKE 1, MITOCHONDRIAL-RELATED"/>
    <property type="match status" value="1"/>
</dbReference>
<dbReference type="GO" id="GO:0016491">
    <property type="term" value="F:oxidoreductase activity"/>
    <property type="evidence" value="ECO:0007669"/>
    <property type="project" value="UniProtKB-KW"/>
</dbReference>
<dbReference type="GO" id="GO:0016054">
    <property type="term" value="P:organic acid catabolic process"/>
    <property type="evidence" value="ECO:0007669"/>
    <property type="project" value="UniProtKB-ARBA"/>
</dbReference>
<dbReference type="SUPFAM" id="SSF48179">
    <property type="entry name" value="6-phosphogluconate dehydrogenase C-terminal domain-like"/>
    <property type="match status" value="1"/>
</dbReference>
<dbReference type="Gene3D" id="3.40.50.720">
    <property type="entry name" value="NAD(P)-binding Rossmann-like Domain"/>
    <property type="match status" value="1"/>
</dbReference>
<keyword evidence="3" id="KW-0520">NAD</keyword>
<dbReference type="RefSeq" id="WP_185684442.1">
    <property type="nucleotide sequence ID" value="NZ_JACLAU010000033.1"/>
</dbReference>
<dbReference type="InterPro" id="IPR008927">
    <property type="entry name" value="6-PGluconate_DH-like_C_sf"/>
</dbReference>
<dbReference type="InterPro" id="IPR013328">
    <property type="entry name" value="6PGD_dom2"/>
</dbReference>
<comment type="similarity">
    <text evidence="1">Belongs to the HIBADH-related family.</text>
</comment>
<keyword evidence="2" id="KW-0560">Oxidoreductase</keyword>
<keyword evidence="8" id="KW-1185">Reference proteome</keyword>
<organism evidence="7 8">
    <name type="scientific">Novosphingobium aerophilum</name>
    <dbReference type="NCBI Taxonomy" id="2839843"/>
    <lineage>
        <taxon>Bacteria</taxon>
        <taxon>Pseudomonadati</taxon>
        <taxon>Pseudomonadota</taxon>
        <taxon>Alphaproteobacteria</taxon>
        <taxon>Sphingomonadales</taxon>
        <taxon>Sphingomonadaceae</taxon>
        <taxon>Novosphingobium</taxon>
    </lineage>
</organism>
<sequence length="266" mass="26398">MSRVGFIGLGSQGGPMAERIAAAGMPLTVWARRAEALAPFHALGAQSAESVSALGAACEHVGVCVVDDAGVMAICDELVGSMAPGSRIVIHATVLPETCAIIAEKAASRGIAVLDAPVSGGGPAASAGTLTVMCGGEAADFAAARPVFETFGGLIVHLGPLGAGQRAKIVNNALMAANMGLAHAALAAGEALGIDRGALAELVKASSGRSFGFEVYARLPTPAAFAHGAPLLLKDVNLLALILPENDGAETLRTAATPFLSAATNG</sequence>
<evidence type="ECO:0000256" key="2">
    <source>
        <dbReference type="ARBA" id="ARBA00023002"/>
    </source>
</evidence>
<dbReference type="InterPro" id="IPR006115">
    <property type="entry name" value="6PGDH_NADP-bd"/>
</dbReference>
<dbReference type="Pfam" id="PF03446">
    <property type="entry name" value="NAD_binding_2"/>
    <property type="match status" value="1"/>
</dbReference>
<evidence type="ECO:0000259" key="5">
    <source>
        <dbReference type="Pfam" id="PF03446"/>
    </source>
</evidence>
<reference evidence="7 8" key="1">
    <citation type="submission" date="2020-08" db="EMBL/GenBank/DDBJ databases">
        <title>The genome sequence of Novosphingobium flavum 4Y4.</title>
        <authorList>
            <person name="Liu Y."/>
        </authorList>
    </citation>
    <scope>NUCLEOTIDE SEQUENCE [LARGE SCALE GENOMIC DNA]</scope>
    <source>
        <strain evidence="7 8">4Y4</strain>
    </source>
</reference>
<evidence type="ECO:0000256" key="1">
    <source>
        <dbReference type="ARBA" id="ARBA00009080"/>
    </source>
</evidence>
<feature type="active site" evidence="4">
    <location>
        <position position="168"/>
    </location>
</feature>
<feature type="domain" description="3-hydroxyisobutyrate dehydrogenase-like NAD-binding" evidence="6">
    <location>
        <begin position="162"/>
        <end position="239"/>
    </location>
</feature>
<dbReference type="GO" id="GO:0051287">
    <property type="term" value="F:NAD binding"/>
    <property type="evidence" value="ECO:0007669"/>
    <property type="project" value="InterPro"/>
</dbReference>
<proteinExistence type="inferred from homology"/>
<dbReference type="PANTHER" id="PTHR43060">
    <property type="entry name" value="3-HYDROXYISOBUTYRATE DEHYDROGENASE-LIKE 1, MITOCHONDRIAL-RELATED"/>
    <property type="match status" value="1"/>
</dbReference>
<dbReference type="InterPro" id="IPR002204">
    <property type="entry name" value="3-OH-isobutyrate_DH-rel_CS"/>
</dbReference>
<evidence type="ECO:0000259" key="6">
    <source>
        <dbReference type="Pfam" id="PF14833"/>
    </source>
</evidence>